<evidence type="ECO:0000256" key="6">
    <source>
        <dbReference type="ARBA" id="ARBA00022833"/>
    </source>
</evidence>
<dbReference type="AlphaFoldDB" id="S0FWQ5"/>
<evidence type="ECO:0000256" key="9">
    <source>
        <dbReference type="ARBA" id="ARBA00049893"/>
    </source>
</evidence>
<dbReference type="Gene3D" id="3.60.140.10">
    <property type="entry name" value="CNF1/YfiH-like putative cysteine hydrolases"/>
    <property type="match status" value="1"/>
</dbReference>
<dbReference type="RefSeq" id="WP_006965734.1">
    <property type="nucleotide sequence ID" value="NZ_APJX01000004.1"/>
</dbReference>
<evidence type="ECO:0000256" key="1">
    <source>
        <dbReference type="ARBA" id="ARBA00000553"/>
    </source>
</evidence>
<organism evidence="11 12">
    <name type="scientific">Desulfotignum phosphitoxidans DSM 13687</name>
    <dbReference type="NCBI Taxonomy" id="1286635"/>
    <lineage>
        <taxon>Bacteria</taxon>
        <taxon>Pseudomonadati</taxon>
        <taxon>Thermodesulfobacteriota</taxon>
        <taxon>Desulfobacteria</taxon>
        <taxon>Desulfobacterales</taxon>
        <taxon>Desulfobacteraceae</taxon>
        <taxon>Desulfotignum</taxon>
    </lineage>
</organism>
<protein>
    <recommendedName>
        <fullName evidence="10">Purine nucleoside phosphorylase</fullName>
    </recommendedName>
</protein>
<dbReference type="GO" id="GO:0005507">
    <property type="term" value="F:copper ion binding"/>
    <property type="evidence" value="ECO:0007669"/>
    <property type="project" value="TreeGrafter"/>
</dbReference>
<comment type="caution">
    <text evidence="11">The sequence shown here is derived from an EMBL/GenBank/DDBJ whole genome shotgun (WGS) entry which is preliminary data.</text>
</comment>
<name>S0FWQ5_9BACT</name>
<evidence type="ECO:0000256" key="7">
    <source>
        <dbReference type="ARBA" id="ARBA00047989"/>
    </source>
</evidence>
<dbReference type="NCBIfam" id="TIGR00726">
    <property type="entry name" value="peptidoglycan editing factor PgeF"/>
    <property type="match status" value="1"/>
</dbReference>
<accession>S0FWQ5</accession>
<dbReference type="GO" id="GO:0017061">
    <property type="term" value="F:S-methyl-5-thioadenosine phosphorylase activity"/>
    <property type="evidence" value="ECO:0007669"/>
    <property type="project" value="UniProtKB-EC"/>
</dbReference>
<keyword evidence="12" id="KW-1185">Reference proteome</keyword>
<keyword evidence="6" id="KW-0862">Zinc</keyword>
<dbReference type="GO" id="GO:0016787">
    <property type="term" value="F:hydrolase activity"/>
    <property type="evidence" value="ECO:0007669"/>
    <property type="project" value="UniProtKB-KW"/>
</dbReference>
<dbReference type="EMBL" id="APJX01000004">
    <property type="protein sequence ID" value="EMS79498.1"/>
    <property type="molecule type" value="Genomic_DNA"/>
</dbReference>
<evidence type="ECO:0000256" key="8">
    <source>
        <dbReference type="ARBA" id="ARBA00048968"/>
    </source>
</evidence>
<dbReference type="CDD" id="cd16833">
    <property type="entry name" value="YfiH"/>
    <property type="match status" value="1"/>
</dbReference>
<keyword evidence="5" id="KW-0378">Hydrolase</keyword>
<dbReference type="Pfam" id="PF02578">
    <property type="entry name" value="Cu-oxidase_4"/>
    <property type="match status" value="1"/>
</dbReference>
<evidence type="ECO:0000256" key="4">
    <source>
        <dbReference type="ARBA" id="ARBA00022723"/>
    </source>
</evidence>
<gene>
    <name evidence="11" type="ORF">Dpo_4c00450</name>
</gene>
<dbReference type="InterPro" id="IPR011324">
    <property type="entry name" value="Cytotoxic_necrot_fac-like_cat"/>
</dbReference>
<dbReference type="Proteomes" id="UP000014216">
    <property type="component" value="Unassembled WGS sequence"/>
</dbReference>
<reference evidence="11 12" key="1">
    <citation type="journal article" date="2013" name="Genome Announc.">
        <title>Draft Genome Sequence of Desulfotignum phosphitoxidans DSM 13687 Strain FiPS-3.</title>
        <authorList>
            <person name="Poehlein A."/>
            <person name="Daniel R."/>
            <person name="Simeonova D.D."/>
        </authorList>
    </citation>
    <scope>NUCLEOTIDE SEQUENCE [LARGE SCALE GENOMIC DNA]</scope>
    <source>
        <strain evidence="11 12">DSM 13687</strain>
    </source>
</reference>
<dbReference type="InterPro" id="IPR038371">
    <property type="entry name" value="Cu_polyphenol_OxRdtase_sf"/>
</dbReference>
<evidence type="ECO:0000256" key="10">
    <source>
        <dbReference type="RuleBase" id="RU361274"/>
    </source>
</evidence>
<dbReference type="PANTHER" id="PTHR30616:SF2">
    <property type="entry name" value="PURINE NUCLEOSIDE PHOSPHORYLASE LACC1"/>
    <property type="match status" value="1"/>
</dbReference>
<dbReference type="SUPFAM" id="SSF64438">
    <property type="entry name" value="CNF1/YfiH-like putative cysteine hydrolases"/>
    <property type="match status" value="1"/>
</dbReference>
<evidence type="ECO:0000256" key="5">
    <source>
        <dbReference type="ARBA" id="ARBA00022801"/>
    </source>
</evidence>
<keyword evidence="3" id="KW-0808">Transferase</keyword>
<dbReference type="InterPro" id="IPR003730">
    <property type="entry name" value="Cu_polyphenol_OxRdtase"/>
</dbReference>
<comment type="catalytic activity">
    <reaction evidence="7">
        <text>adenosine + H2O + H(+) = inosine + NH4(+)</text>
        <dbReference type="Rhea" id="RHEA:24408"/>
        <dbReference type="ChEBI" id="CHEBI:15377"/>
        <dbReference type="ChEBI" id="CHEBI:15378"/>
        <dbReference type="ChEBI" id="CHEBI:16335"/>
        <dbReference type="ChEBI" id="CHEBI:17596"/>
        <dbReference type="ChEBI" id="CHEBI:28938"/>
        <dbReference type="EC" id="3.5.4.4"/>
    </reaction>
    <physiologicalReaction direction="left-to-right" evidence="7">
        <dbReference type="Rhea" id="RHEA:24409"/>
    </physiologicalReaction>
</comment>
<comment type="similarity">
    <text evidence="2 10">Belongs to the purine nucleoside phosphorylase YfiH/LACC1 family.</text>
</comment>
<comment type="catalytic activity">
    <reaction evidence="1">
        <text>inosine + phosphate = alpha-D-ribose 1-phosphate + hypoxanthine</text>
        <dbReference type="Rhea" id="RHEA:27646"/>
        <dbReference type="ChEBI" id="CHEBI:17368"/>
        <dbReference type="ChEBI" id="CHEBI:17596"/>
        <dbReference type="ChEBI" id="CHEBI:43474"/>
        <dbReference type="ChEBI" id="CHEBI:57720"/>
        <dbReference type="EC" id="2.4.2.1"/>
    </reaction>
    <physiologicalReaction direction="left-to-right" evidence="1">
        <dbReference type="Rhea" id="RHEA:27647"/>
    </physiologicalReaction>
</comment>
<evidence type="ECO:0000256" key="2">
    <source>
        <dbReference type="ARBA" id="ARBA00007353"/>
    </source>
</evidence>
<keyword evidence="4" id="KW-0479">Metal-binding</keyword>
<evidence type="ECO:0000313" key="12">
    <source>
        <dbReference type="Proteomes" id="UP000014216"/>
    </source>
</evidence>
<comment type="catalytic activity">
    <reaction evidence="8">
        <text>adenosine + phosphate = alpha-D-ribose 1-phosphate + adenine</text>
        <dbReference type="Rhea" id="RHEA:27642"/>
        <dbReference type="ChEBI" id="CHEBI:16335"/>
        <dbReference type="ChEBI" id="CHEBI:16708"/>
        <dbReference type="ChEBI" id="CHEBI:43474"/>
        <dbReference type="ChEBI" id="CHEBI:57720"/>
        <dbReference type="EC" id="2.4.2.1"/>
    </reaction>
    <physiologicalReaction direction="left-to-right" evidence="8">
        <dbReference type="Rhea" id="RHEA:27643"/>
    </physiologicalReaction>
</comment>
<evidence type="ECO:0000256" key="3">
    <source>
        <dbReference type="ARBA" id="ARBA00022679"/>
    </source>
</evidence>
<dbReference type="PANTHER" id="PTHR30616">
    <property type="entry name" value="UNCHARACTERIZED PROTEIN YFIH"/>
    <property type="match status" value="1"/>
</dbReference>
<sequence length="254" mass="28356">MTFSHLSTCSHLVHGVFPRKGGVSRPPFDSLNVGFSTGDDPAAVIENRHRILSWLQMPRAVFLNQVHGKEVLVLAGDEKIDADLFWEPGHPATRKALTADAVVTDLTQLALVIQVADCQAVMLADPEKKVIANVHSGWRGSVKNIIGQCVDVMIERFGCDPKQILAGISPSLGPCCAQFIHYQKEIPERLWQYKSQDRPYFDFWALSFDQLTARGVTPSHILNMNQCTRCRADTFFSYRKTRQTGRFACAIGLI</sequence>
<evidence type="ECO:0000313" key="11">
    <source>
        <dbReference type="EMBL" id="EMS79498.1"/>
    </source>
</evidence>
<dbReference type="PATRIC" id="fig|1286635.3.peg.2080"/>
<comment type="catalytic activity">
    <reaction evidence="9">
        <text>S-methyl-5'-thioadenosine + phosphate = 5-(methylsulfanyl)-alpha-D-ribose 1-phosphate + adenine</text>
        <dbReference type="Rhea" id="RHEA:11852"/>
        <dbReference type="ChEBI" id="CHEBI:16708"/>
        <dbReference type="ChEBI" id="CHEBI:17509"/>
        <dbReference type="ChEBI" id="CHEBI:43474"/>
        <dbReference type="ChEBI" id="CHEBI:58533"/>
        <dbReference type="EC" id="2.4.2.28"/>
    </reaction>
    <physiologicalReaction direction="left-to-right" evidence="9">
        <dbReference type="Rhea" id="RHEA:11853"/>
    </physiologicalReaction>
</comment>
<dbReference type="OrthoDB" id="4279at2"/>
<proteinExistence type="inferred from homology"/>